<gene>
    <name evidence="1" type="ORF">IMCC3317_47530</name>
</gene>
<dbReference type="OrthoDB" id="9878902at2"/>
<dbReference type="KEGG" id="kan:IMCC3317_47530"/>
<dbReference type="EMBL" id="CP019288">
    <property type="protein sequence ID" value="QHI39343.1"/>
    <property type="molecule type" value="Genomic_DNA"/>
</dbReference>
<dbReference type="AlphaFoldDB" id="A0A7L4ZRJ9"/>
<name>A0A7L4ZRJ9_9FLAO</name>
<accession>A0A7L4ZRJ9</accession>
<keyword evidence="2" id="KW-1185">Reference proteome</keyword>
<evidence type="ECO:0000313" key="2">
    <source>
        <dbReference type="Proteomes" id="UP000464657"/>
    </source>
</evidence>
<reference evidence="1 2" key="1">
    <citation type="journal article" date="2013" name="Int. J. Syst. Evol. Microbiol.">
        <title>Kordia antarctica sp. nov., isolated from Antarctic seawater.</title>
        <authorList>
            <person name="Baek K."/>
            <person name="Choi A."/>
            <person name="Kang I."/>
            <person name="Lee K."/>
            <person name="Cho J.C."/>
        </authorList>
    </citation>
    <scope>NUCLEOTIDE SEQUENCE [LARGE SCALE GENOMIC DNA]</scope>
    <source>
        <strain evidence="1 2">IMCC3317</strain>
    </source>
</reference>
<sequence>MRKVKLPFSVCILVCIIFLVTESCVHQKKIVMAKNKTKDVSSSKGKYMISVPIVIKNFVKKNGEITKQTEIYIRRSIQDYYIKFCESNISREDLETKLATIAKEIKVVTLEVEFRDGHWDSCDGNLEQQSRMGAYVIIHRMVE</sequence>
<evidence type="ECO:0000313" key="1">
    <source>
        <dbReference type="EMBL" id="QHI39343.1"/>
    </source>
</evidence>
<organism evidence="1 2">
    <name type="scientific">Kordia antarctica</name>
    <dbReference type="NCBI Taxonomy" id="1218801"/>
    <lineage>
        <taxon>Bacteria</taxon>
        <taxon>Pseudomonadati</taxon>
        <taxon>Bacteroidota</taxon>
        <taxon>Flavobacteriia</taxon>
        <taxon>Flavobacteriales</taxon>
        <taxon>Flavobacteriaceae</taxon>
        <taxon>Kordia</taxon>
    </lineage>
</organism>
<dbReference type="RefSeq" id="WP_160131821.1">
    <property type="nucleotide sequence ID" value="NZ_CP019288.1"/>
</dbReference>
<proteinExistence type="predicted"/>
<dbReference type="Proteomes" id="UP000464657">
    <property type="component" value="Chromosome"/>
</dbReference>
<protein>
    <submittedName>
        <fullName evidence="1">Uncharacterized protein</fullName>
    </submittedName>
</protein>